<evidence type="ECO:0000313" key="2">
    <source>
        <dbReference type="EMBL" id="USW53356.1"/>
    </source>
</evidence>
<feature type="region of interest" description="Disordered" evidence="1">
    <location>
        <begin position="48"/>
        <end position="70"/>
    </location>
</feature>
<gene>
    <name evidence="2" type="ORF">Slin15195_G066750</name>
</gene>
<accession>A0A9Q9EJ20</accession>
<evidence type="ECO:0000256" key="1">
    <source>
        <dbReference type="SAM" id="MobiDB-lite"/>
    </source>
</evidence>
<sequence length="483" mass="54999">MRSCPHHKCAICWRDVDCDKRKRTIDGLWVDEDCWNKEDAQRGQALTRTKKSLASSHKAEAKSIGQDPDDKDNQIIYEECVSDIAERHKSDAPEGQYVDGCSESTFPIFQGFHPFNKSVDCVLPAKLNHRGQLRGHVAGNVLDIPFGLNMGKGPRVRNLPADVLSIATYSQDINTSLSDKQKRKRDVLEACNEHNQVQCKYRMNKAAALGKQMTVSDYANLRAEFVAGKVNSTDQEANFRAKEHAERLLRDVAVVSCAWDQDEVSSVKYFGIEARVTEWADDGAPWPFPDVPMPPVFKDQGMDILYSLLHLHMSRMRIYCNRYWATVDTELSLAAEMLYQNYIDPDGEFLSLPLSPYLWHALLMSIAHRHHGQQMRTGYGPKPTTLFSRNAALSNILFETLFSNTYKWDFEEKHYPQMKEYISKVVIPKQFYDPTVTAGSTFEGTPPRDELDYNLGIITRAVEEDVVAEHNRDDGDVVYESTN</sequence>
<dbReference type="AlphaFoldDB" id="A0A9Q9EJ20"/>
<organism evidence="2 3">
    <name type="scientific">Septoria linicola</name>
    <dbReference type="NCBI Taxonomy" id="215465"/>
    <lineage>
        <taxon>Eukaryota</taxon>
        <taxon>Fungi</taxon>
        <taxon>Dikarya</taxon>
        <taxon>Ascomycota</taxon>
        <taxon>Pezizomycotina</taxon>
        <taxon>Dothideomycetes</taxon>
        <taxon>Dothideomycetidae</taxon>
        <taxon>Mycosphaerellales</taxon>
        <taxon>Mycosphaerellaceae</taxon>
        <taxon>Septoria</taxon>
    </lineage>
</organism>
<reference evidence="2" key="1">
    <citation type="submission" date="2022-06" db="EMBL/GenBank/DDBJ databases">
        <title>Complete genome sequences of two strains of the flax pathogen Septoria linicola.</title>
        <authorList>
            <person name="Lapalu N."/>
            <person name="Simon A."/>
            <person name="Demenou B."/>
            <person name="Paumier D."/>
            <person name="Guillot M.-P."/>
            <person name="Gout L."/>
            <person name="Valade R."/>
        </authorList>
    </citation>
    <scope>NUCLEOTIDE SEQUENCE</scope>
    <source>
        <strain evidence="2">SE15195</strain>
    </source>
</reference>
<evidence type="ECO:0000313" key="3">
    <source>
        <dbReference type="Proteomes" id="UP001056384"/>
    </source>
</evidence>
<keyword evidence="3" id="KW-1185">Reference proteome</keyword>
<name>A0A9Q9EJ20_9PEZI</name>
<proteinExistence type="predicted"/>
<dbReference type="Proteomes" id="UP001056384">
    <property type="component" value="Chromosome 5"/>
</dbReference>
<protein>
    <submittedName>
        <fullName evidence="2">Uncharacterized protein</fullName>
    </submittedName>
</protein>
<dbReference type="EMBL" id="CP099422">
    <property type="protein sequence ID" value="USW53356.1"/>
    <property type="molecule type" value="Genomic_DNA"/>
</dbReference>